<proteinExistence type="predicted"/>
<protein>
    <submittedName>
        <fullName evidence="1">Uncharacterized protein</fullName>
    </submittedName>
</protein>
<organism evidence="1 2">
    <name type="scientific">Heyndrickxia oleronia</name>
    <dbReference type="NCBI Taxonomy" id="38875"/>
    <lineage>
        <taxon>Bacteria</taxon>
        <taxon>Bacillati</taxon>
        <taxon>Bacillota</taxon>
        <taxon>Bacilli</taxon>
        <taxon>Bacillales</taxon>
        <taxon>Bacillaceae</taxon>
        <taxon>Heyndrickxia</taxon>
    </lineage>
</organism>
<reference evidence="1 2" key="1">
    <citation type="submission" date="2017-01" db="EMBL/GenBank/DDBJ databases">
        <title>Draft genome sequence of Bacillus oleronius.</title>
        <authorList>
            <person name="Allam M."/>
        </authorList>
    </citation>
    <scope>NUCLEOTIDE SEQUENCE [LARGE SCALE GENOMIC DNA]</scope>
    <source>
        <strain evidence="1 2">DSM 9356</strain>
    </source>
</reference>
<sequence>MGNEIVLESTIEYSSVRISLNQMKYLLYKYILPLNELNIRLSDGEQIQISSETLINLLLTKLSRNQLLELIHMFQIINSRKSNIKHYLEYILHGISM</sequence>
<dbReference type="AlphaFoldDB" id="A0A8E2I3H1"/>
<dbReference type="Proteomes" id="UP000189761">
    <property type="component" value="Unassembled WGS sequence"/>
</dbReference>
<dbReference type="RefSeq" id="WP_078111314.1">
    <property type="nucleotide sequence ID" value="NZ_MTLA01000391.1"/>
</dbReference>
<dbReference type="EMBL" id="MTLA01000391">
    <property type="protein sequence ID" value="OOP66011.1"/>
    <property type="molecule type" value="Genomic_DNA"/>
</dbReference>
<name>A0A8E2I3H1_9BACI</name>
<evidence type="ECO:0000313" key="1">
    <source>
        <dbReference type="EMBL" id="OOP66011.1"/>
    </source>
</evidence>
<comment type="caution">
    <text evidence="1">The sequence shown here is derived from an EMBL/GenBank/DDBJ whole genome shotgun (WGS) entry which is preliminary data.</text>
</comment>
<evidence type="ECO:0000313" key="2">
    <source>
        <dbReference type="Proteomes" id="UP000189761"/>
    </source>
</evidence>
<gene>
    <name evidence="1" type="ORF">BWZ43_23225</name>
</gene>
<accession>A0A8E2I3H1</accession>
<keyword evidence="2" id="KW-1185">Reference proteome</keyword>